<dbReference type="AlphaFoldDB" id="A0A450V6M6"/>
<accession>A0A450V6M6</accession>
<sequence>MFDATYDKFDVGRKDTEIDKNGITMAAIQALYKKIQEQE</sequence>
<protein>
    <submittedName>
        <fullName evidence="1">Uncharacterized protein</fullName>
    </submittedName>
</protein>
<reference evidence="1" key="1">
    <citation type="submission" date="2019-02" db="EMBL/GenBank/DDBJ databases">
        <authorList>
            <person name="Gruber-Vodicka R. H."/>
            <person name="Seah K. B. B."/>
        </authorList>
    </citation>
    <scope>NUCLEOTIDE SEQUENCE</scope>
    <source>
        <strain evidence="3">BECK_SA2B12</strain>
        <strain evidence="1">BECK_SA2B15</strain>
        <strain evidence="2">BECK_SA2B20</strain>
    </source>
</reference>
<dbReference type="EMBL" id="CAADFG010000193">
    <property type="protein sequence ID" value="VFK00453.1"/>
    <property type="molecule type" value="Genomic_DNA"/>
</dbReference>
<dbReference type="EMBL" id="CAADFJ010000360">
    <property type="protein sequence ID" value="VFK06600.1"/>
    <property type="molecule type" value="Genomic_DNA"/>
</dbReference>
<evidence type="ECO:0000313" key="2">
    <source>
        <dbReference type="EMBL" id="VFK04374.1"/>
    </source>
</evidence>
<gene>
    <name evidence="1" type="ORF">BECKH772A_GA0070896_101936</name>
    <name evidence="2" type="ORF">BECKH772B_GA0070898_104373</name>
    <name evidence="3" type="ORF">BECKH772C_GA0070978_103603</name>
</gene>
<organism evidence="1">
    <name type="scientific">Candidatus Kentrum eta</name>
    <dbReference type="NCBI Taxonomy" id="2126337"/>
    <lineage>
        <taxon>Bacteria</taxon>
        <taxon>Pseudomonadati</taxon>
        <taxon>Pseudomonadota</taxon>
        <taxon>Gammaproteobacteria</taxon>
        <taxon>Candidatus Kentrum</taxon>
    </lineage>
</organism>
<evidence type="ECO:0000313" key="1">
    <source>
        <dbReference type="EMBL" id="VFK00453.1"/>
    </source>
</evidence>
<dbReference type="EMBL" id="CAADFI010000437">
    <property type="protein sequence ID" value="VFK04374.1"/>
    <property type="molecule type" value="Genomic_DNA"/>
</dbReference>
<proteinExistence type="predicted"/>
<evidence type="ECO:0000313" key="3">
    <source>
        <dbReference type="EMBL" id="VFK06600.1"/>
    </source>
</evidence>
<name>A0A450V6M6_9GAMM</name>